<accession>A0ACC1DF69</accession>
<feature type="non-terminal residue" evidence="1">
    <location>
        <position position="52"/>
    </location>
</feature>
<proteinExistence type="predicted"/>
<reference evidence="1 2" key="1">
    <citation type="journal article" date="2021" name="Front. Genet.">
        <title>Chromosome-Level Genome Assembly Reveals Significant Gene Expansion in the Toll and IMD Signaling Pathways of Dendrolimus kikuchii.</title>
        <authorList>
            <person name="Zhou J."/>
            <person name="Wu P."/>
            <person name="Xiong Z."/>
            <person name="Liu N."/>
            <person name="Zhao N."/>
            <person name="Ji M."/>
            <person name="Qiu Y."/>
            <person name="Yang B."/>
        </authorList>
    </citation>
    <scope>NUCLEOTIDE SEQUENCE [LARGE SCALE GENOMIC DNA]</scope>
    <source>
        <strain evidence="1">Ann1</strain>
    </source>
</reference>
<dbReference type="Proteomes" id="UP000824533">
    <property type="component" value="Linkage Group LG03"/>
</dbReference>
<dbReference type="EMBL" id="CM034389">
    <property type="protein sequence ID" value="KAJ0182516.1"/>
    <property type="molecule type" value="Genomic_DNA"/>
</dbReference>
<feature type="non-terminal residue" evidence="1">
    <location>
        <position position="1"/>
    </location>
</feature>
<evidence type="ECO:0000313" key="1">
    <source>
        <dbReference type="EMBL" id="KAJ0182516.1"/>
    </source>
</evidence>
<comment type="caution">
    <text evidence="1">The sequence shown here is derived from an EMBL/GenBank/DDBJ whole genome shotgun (WGS) entry which is preliminary data.</text>
</comment>
<protein>
    <submittedName>
        <fullName evidence="1">Uncharacterized protein</fullName>
    </submittedName>
</protein>
<gene>
    <name evidence="1" type="ORF">K1T71_001885</name>
</gene>
<evidence type="ECO:0000313" key="2">
    <source>
        <dbReference type="Proteomes" id="UP000824533"/>
    </source>
</evidence>
<sequence>SISITRRNQCPFLVFGKSKVGKLQIGLPSNKTYEIHITDLSRLHYIKYSYLK</sequence>
<keyword evidence="2" id="KW-1185">Reference proteome</keyword>
<organism evidence="1 2">
    <name type="scientific">Dendrolimus kikuchii</name>
    <dbReference type="NCBI Taxonomy" id="765133"/>
    <lineage>
        <taxon>Eukaryota</taxon>
        <taxon>Metazoa</taxon>
        <taxon>Ecdysozoa</taxon>
        <taxon>Arthropoda</taxon>
        <taxon>Hexapoda</taxon>
        <taxon>Insecta</taxon>
        <taxon>Pterygota</taxon>
        <taxon>Neoptera</taxon>
        <taxon>Endopterygota</taxon>
        <taxon>Lepidoptera</taxon>
        <taxon>Glossata</taxon>
        <taxon>Ditrysia</taxon>
        <taxon>Bombycoidea</taxon>
        <taxon>Lasiocampidae</taxon>
        <taxon>Dendrolimus</taxon>
    </lineage>
</organism>
<name>A0ACC1DF69_9NEOP</name>